<keyword evidence="3" id="KW-1185">Reference proteome</keyword>
<gene>
    <name evidence="2" type="ORF">L484_019536</name>
</gene>
<feature type="region of interest" description="Disordered" evidence="1">
    <location>
        <begin position="1"/>
        <end position="25"/>
    </location>
</feature>
<organism evidence="2 3">
    <name type="scientific">Morus notabilis</name>
    <dbReference type="NCBI Taxonomy" id="981085"/>
    <lineage>
        <taxon>Eukaryota</taxon>
        <taxon>Viridiplantae</taxon>
        <taxon>Streptophyta</taxon>
        <taxon>Embryophyta</taxon>
        <taxon>Tracheophyta</taxon>
        <taxon>Spermatophyta</taxon>
        <taxon>Magnoliopsida</taxon>
        <taxon>eudicotyledons</taxon>
        <taxon>Gunneridae</taxon>
        <taxon>Pentapetalae</taxon>
        <taxon>rosids</taxon>
        <taxon>fabids</taxon>
        <taxon>Rosales</taxon>
        <taxon>Moraceae</taxon>
        <taxon>Moreae</taxon>
        <taxon>Morus</taxon>
    </lineage>
</organism>
<dbReference type="Proteomes" id="UP000030645">
    <property type="component" value="Unassembled WGS sequence"/>
</dbReference>
<protein>
    <submittedName>
        <fullName evidence="2">Uncharacterized protein</fullName>
    </submittedName>
</protein>
<feature type="compositionally biased region" description="Low complexity" evidence="1">
    <location>
        <begin position="7"/>
        <end position="23"/>
    </location>
</feature>
<proteinExistence type="predicted"/>
<evidence type="ECO:0000313" key="3">
    <source>
        <dbReference type="Proteomes" id="UP000030645"/>
    </source>
</evidence>
<evidence type="ECO:0000313" key="2">
    <source>
        <dbReference type="EMBL" id="EXB66898.1"/>
    </source>
</evidence>
<sequence>MNESNRSTPPCTTSSITTSMVTSADKRIPQALREEPKTRATRAAKKAERNDGEIAAAGEAGLGAGDSAAWVAPMMERTVKITAARATTEACERAIAECRFLLLLPLRLGF</sequence>
<name>W9RBS5_9ROSA</name>
<accession>W9RBS5</accession>
<dbReference type="EMBL" id="KE344557">
    <property type="protein sequence ID" value="EXB66898.1"/>
    <property type="molecule type" value="Genomic_DNA"/>
</dbReference>
<reference evidence="3" key="1">
    <citation type="submission" date="2013-01" db="EMBL/GenBank/DDBJ databases">
        <title>Draft Genome Sequence of a Mulberry Tree, Morus notabilis C.K. Schneid.</title>
        <authorList>
            <person name="He N."/>
            <person name="Zhao S."/>
        </authorList>
    </citation>
    <scope>NUCLEOTIDE SEQUENCE</scope>
</reference>
<evidence type="ECO:0000256" key="1">
    <source>
        <dbReference type="SAM" id="MobiDB-lite"/>
    </source>
</evidence>
<dbReference type="AlphaFoldDB" id="W9RBS5"/>